<evidence type="ECO:0008006" key="3">
    <source>
        <dbReference type="Google" id="ProtNLM"/>
    </source>
</evidence>
<name>E8MYB5_ANATU</name>
<dbReference type="OrthoDB" id="134501at2"/>
<dbReference type="Gene3D" id="2.130.10.10">
    <property type="entry name" value="YVTN repeat-like/Quinoprotein amine dehydrogenase"/>
    <property type="match status" value="1"/>
</dbReference>
<dbReference type="KEGG" id="atm:ANT_00260"/>
<sequence>MKPLHISPSGKWLFHATPQGNVMVWDLSGGTLHAVCDGLWIGHSLDEEHLLTQTPEGVKAWNLPRGEEEPLALLKAELFALHQRVVVRKQPYTLQLDLLDVLTGEMVLNLRFEQDPRYHPRLEACALAPDDRSLLITLAGEFGGQAWAHGYVLGVPGGARRVKFKVNRHQPPAFFAFTAQPFQVLLQDEMYHLTVLNLEQDRFEQDVWVSGFSGAAAFFPLLPAVLAVSVWEPIVDPAISPFSVQFLDLRRTSGERMRRAAVIAVFQESQPVHDMIFTPDGQTLAVLVSTGAIHLWNLAQGRIERTLEL</sequence>
<accession>E8MYB5</accession>
<dbReference type="STRING" id="926569.ANT_00260"/>
<keyword evidence="2" id="KW-1185">Reference proteome</keyword>
<proteinExistence type="predicted"/>
<protein>
    <recommendedName>
        <fullName evidence="3">WD40 repeat domain-containing protein</fullName>
    </recommendedName>
</protein>
<reference evidence="1 2" key="1">
    <citation type="submission" date="2010-12" db="EMBL/GenBank/DDBJ databases">
        <title>Whole genome sequence of Anaerolinea thermophila UNI-1.</title>
        <authorList>
            <person name="Narita-Yamada S."/>
            <person name="Kishi E."/>
            <person name="Watanabe Y."/>
            <person name="Takasaki K."/>
            <person name="Ankai A."/>
            <person name="Oguchi A."/>
            <person name="Fukui S."/>
            <person name="Takahashi M."/>
            <person name="Yashiro I."/>
            <person name="Hosoyama A."/>
            <person name="Sekiguchi Y."/>
            <person name="Hanada S."/>
            <person name="Fujita N."/>
        </authorList>
    </citation>
    <scope>NUCLEOTIDE SEQUENCE [LARGE SCALE GENOMIC DNA]</scope>
    <source>
        <strain evidence="2">DSM 14523 / JCM 11388 / NBRC 100420 / UNI-1</strain>
    </source>
</reference>
<evidence type="ECO:0000313" key="2">
    <source>
        <dbReference type="Proteomes" id="UP000008922"/>
    </source>
</evidence>
<organism evidence="1 2">
    <name type="scientific">Anaerolinea thermophila (strain DSM 14523 / JCM 11388 / NBRC 100420 / UNI-1)</name>
    <dbReference type="NCBI Taxonomy" id="926569"/>
    <lineage>
        <taxon>Bacteria</taxon>
        <taxon>Bacillati</taxon>
        <taxon>Chloroflexota</taxon>
        <taxon>Anaerolineae</taxon>
        <taxon>Anaerolineales</taxon>
        <taxon>Anaerolineaceae</taxon>
        <taxon>Anaerolinea</taxon>
    </lineage>
</organism>
<dbReference type="RefSeq" id="WP_013558458.1">
    <property type="nucleotide sequence ID" value="NC_014960.1"/>
</dbReference>
<dbReference type="Proteomes" id="UP000008922">
    <property type="component" value="Chromosome"/>
</dbReference>
<gene>
    <name evidence="1" type="ordered locus">ANT_00260</name>
</gene>
<dbReference type="SUPFAM" id="SSF82171">
    <property type="entry name" value="DPP6 N-terminal domain-like"/>
    <property type="match status" value="1"/>
</dbReference>
<dbReference type="InterPro" id="IPR015943">
    <property type="entry name" value="WD40/YVTN_repeat-like_dom_sf"/>
</dbReference>
<dbReference type="EMBL" id="AP012029">
    <property type="protein sequence ID" value="BAJ62060.1"/>
    <property type="molecule type" value="Genomic_DNA"/>
</dbReference>
<dbReference type="InParanoid" id="E8MYB5"/>
<dbReference type="AlphaFoldDB" id="E8MYB5"/>
<dbReference type="HOGENOM" id="CLU_899080_0_0_0"/>
<evidence type="ECO:0000313" key="1">
    <source>
        <dbReference type="EMBL" id="BAJ62060.1"/>
    </source>
</evidence>